<protein>
    <submittedName>
        <fullName evidence="1">Transposase</fullName>
    </submittedName>
</protein>
<dbReference type="HOGENOM" id="CLU_2551571_0_0_12"/>
<gene>
    <name evidence="1" type="ORF">BHO_0900092</name>
</gene>
<proteinExistence type="predicted"/>
<dbReference type="EMBL" id="CP005738">
    <property type="protein sequence ID" value="AHH13475.1"/>
    <property type="molecule type" value="Genomic_DNA"/>
</dbReference>
<dbReference type="RefSeq" id="WP_025407232.1">
    <property type="nucleotide sequence ID" value="NZ_CP005738.1"/>
</dbReference>
<sequence length="85" mass="9849">MRFSYNNFFRAKGKGNKAQGFSKYKSKKDEQTYITNSQKGSVRIKNGKIIGFGKITMHRRLGDIEVIKNVTIEKDTDNRCYLHSI</sequence>
<keyword evidence="1" id="KW-0614">Plasmid</keyword>
<evidence type="ECO:0000313" key="1">
    <source>
        <dbReference type="EMBL" id="AHH13475.1"/>
    </source>
</evidence>
<dbReference type="AlphaFoldDB" id="W5T2F2"/>
<reference evidence="1" key="1">
    <citation type="submission" date="2013-04" db="EMBL/GenBank/DDBJ databases">
        <title>Comparative Genomics of Relapsing Fever Spirochetes.</title>
        <authorList>
            <person name="Schwan T.G."/>
            <person name="Raffel S.J."/>
            <person name="Porcella S.F."/>
            <person name="Martens C.A."/>
            <person name="Bruno D.P."/>
            <person name="Ricklefs S.M."/>
            <person name="Barbian K.B."/>
        </authorList>
    </citation>
    <scope>NUCLEOTIDE SEQUENCE</scope>
    <source>
        <strain evidence="1">YBT</strain>
        <plasmid evidence="1">unnamed</plasmid>
    </source>
</reference>
<organism evidence="1">
    <name type="scientific">Borrelia hermsii YBT</name>
    <dbReference type="NCBI Taxonomy" id="1313295"/>
    <lineage>
        <taxon>Bacteria</taxon>
        <taxon>Pseudomonadati</taxon>
        <taxon>Spirochaetota</taxon>
        <taxon>Spirochaetia</taxon>
        <taxon>Spirochaetales</taxon>
        <taxon>Borreliaceae</taxon>
        <taxon>Borrelia</taxon>
    </lineage>
</organism>
<accession>W5T2F2</accession>
<geneLocation type="plasmid" evidence="1">
    <name>unnamed</name>
</geneLocation>
<name>W5T2F2_BORHE</name>